<evidence type="ECO:0000256" key="1">
    <source>
        <dbReference type="SAM" id="Phobius"/>
    </source>
</evidence>
<sequence length="81" mass="8672">MAEDDPDTDSGNGQLFALTRDKVLLLVILLVGIAGSGIVRRSLGELGYNALGELVFVLGYGGMVFAVWYGWIRPMDISGPN</sequence>
<dbReference type="Proteomes" id="UP000199170">
    <property type="component" value="Unassembled WGS sequence"/>
</dbReference>
<dbReference type="EMBL" id="FNPB01000014">
    <property type="protein sequence ID" value="SDY40494.1"/>
    <property type="molecule type" value="Genomic_DNA"/>
</dbReference>
<dbReference type="STRING" id="660517.SAMN04487946_11433"/>
<feature type="transmembrane region" description="Helical" evidence="1">
    <location>
        <begin position="51"/>
        <end position="71"/>
    </location>
</feature>
<proteinExistence type="predicted"/>
<keyword evidence="3" id="KW-1185">Reference proteome</keyword>
<accession>A0A1H3JMN3</accession>
<evidence type="ECO:0000313" key="3">
    <source>
        <dbReference type="Proteomes" id="UP000199170"/>
    </source>
</evidence>
<dbReference type="InterPro" id="IPR058309">
    <property type="entry name" value="DUF7996"/>
</dbReference>
<keyword evidence="1" id="KW-1133">Transmembrane helix</keyword>
<name>A0A1H3JMN3_9EURY</name>
<dbReference type="RefSeq" id="WP_089769083.1">
    <property type="nucleotide sequence ID" value="NZ_FNPB01000014.1"/>
</dbReference>
<gene>
    <name evidence="2" type="ORF">SAMN04487946_11433</name>
</gene>
<evidence type="ECO:0000313" key="2">
    <source>
        <dbReference type="EMBL" id="SDY40494.1"/>
    </source>
</evidence>
<reference evidence="3" key="1">
    <citation type="submission" date="2016-10" db="EMBL/GenBank/DDBJ databases">
        <authorList>
            <person name="Varghese N."/>
            <person name="Submissions S."/>
        </authorList>
    </citation>
    <scope>NUCLEOTIDE SEQUENCE [LARGE SCALE GENOMIC DNA]</scope>
    <source>
        <strain evidence="3">CGMCC 1.10118</strain>
    </source>
</reference>
<dbReference type="OrthoDB" id="304630at2157"/>
<organism evidence="2 3">
    <name type="scientific">Halobellus clavatus</name>
    <dbReference type="NCBI Taxonomy" id="660517"/>
    <lineage>
        <taxon>Archaea</taxon>
        <taxon>Methanobacteriati</taxon>
        <taxon>Methanobacteriota</taxon>
        <taxon>Stenosarchaea group</taxon>
        <taxon>Halobacteria</taxon>
        <taxon>Halobacteriales</taxon>
        <taxon>Haloferacaceae</taxon>
        <taxon>Halobellus</taxon>
    </lineage>
</organism>
<feature type="transmembrane region" description="Helical" evidence="1">
    <location>
        <begin position="23"/>
        <end position="39"/>
    </location>
</feature>
<dbReference type="AlphaFoldDB" id="A0A1H3JMN3"/>
<keyword evidence="1" id="KW-0472">Membrane</keyword>
<keyword evidence="1" id="KW-0812">Transmembrane</keyword>
<dbReference type="Pfam" id="PF25959">
    <property type="entry name" value="DUF7996"/>
    <property type="match status" value="1"/>
</dbReference>
<protein>
    <submittedName>
        <fullName evidence="2">Uncharacterized protein</fullName>
    </submittedName>
</protein>